<keyword evidence="4" id="KW-1185">Reference proteome</keyword>
<feature type="compositionally biased region" description="Polar residues" evidence="1">
    <location>
        <begin position="185"/>
        <end position="202"/>
    </location>
</feature>
<dbReference type="PROSITE" id="PS51886">
    <property type="entry name" value="TLDC"/>
    <property type="match status" value="1"/>
</dbReference>
<dbReference type="OMA" id="EHGTGAN"/>
<dbReference type="PANTHER" id="PTHR23354:SF108">
    <property type="entry name" value="RE10231P"/>
    <property type="match status" value="1"/>
</dbReference>
<dbReference type="InterPro" id="IPR006571">
    <property type="entry name" value="TLDc_dom"/>
</dbReference>
<comment type="caution">
    <text evidence="3">The sequence shown here is derived from an EMBL/GenBank/DDBJ whole genome shotgun (WGS) entry which is preliminary data.</text>
</comment>
<dbReference type="PANTHER" id="PTHR23354">
    <property type="entry name" value="NUCLEOLAR PROTEIN 7/ESTROGEN RECEPTOR COACTIVATOR-RELATED"/>
    <property type="match status" value="1"/>
</dbReference>
<dbReference type="Pfam" id="PF07534">
    <property type="entry name" value="TLD"/>
    <property type="match status" value="1"/>
</dbReference>
<accession>A0A1D2NFT0</accession>
<reference evidence="3 4" key="1">
    <citation type="journal article" date="2016" name="Genome Biol. Evol.">
        <title>Gene Family Evolution Reflects Adaptation to Soil Environmental Stressors in the Genome of the Collembolan Orchesella cincta.</title>
        <authorList>
            <person name="Faddeeva-Vakhrusheva A."/>
            <person name="Derks M.F."/>
            <person name="Anvar S.Y."/>
            <person name="Agamennone V."/>
            <person name="Suring W."/>
            <person name="Smit S."/>
            <person name="van Straalen N.M."/>
            <person name="Roelofs D."/>
        </authorList>
    </citation>
    <scope>NUCLEOTIDE SEQUENCE [LARGE SCALE GENOMIC DNA]</scope>
    <source>
        <tissue evidence="3">Mixed pool</tissue>
    </source>
</reference>
<proteinExistence type="predicted"/>
<protein>
    <submittedName>
        <fullName evidence="3">Restriction of telomere capping protein 5</fullName>
    </submittedName>
</protein>
<evidence type="ECO:0000313" key="4">
    <source>
        <dbReference type="Proteomes" id="UP000094527"/>
    </source>
</evidence>
<name>A0A1D2NFT0_ORCCI</name>
<feature type="region of interest" description="Disordered" evidence="1">
    <location>
        <begin position="185"/>
        <end position="208"/>
    </location>
</feature>
<evidence type="ECO:0000259" key="2">
    <source>
        <dbReference type="PROSITE" id="PS51886"/>
    </source>
</evidence>
<evidence type="ECO:0000256" key="1">
    <source>
        <dbReference type="SAM" id="MobiDB-lite"/>
    </source>
</evidence>
<evidence type="ECO:0000313" key="3">
    <source>
        <dbReference type="EMBL" id="ODN04082.1"/>
    </source>
</evidence>
<dbReference type="AlphaFoldDB" id="A0A1D2NFT0"/>
<organism evidence="3 4">
    <name type="scientific">Orchesella cincta</name>
    <name type="common">Springtail</name>
    <name type="synonym">Podura cincta</name>
    <dbReference type="NCBI Taxonomy" id="48709"/>
    <lineage>
        <taxon>Eukaryota</taxon>
        <taxon>Metazoa</taxon>
        <taxon>Ecdysozoa</taxon>
        <taxon>Arthropoda</taxon>
        <taxon>Hexapoda</taxon>
        <taxon>Collembola</taxon>
        <taxon>Entomobryomorpha</taxon>
        <taxon>Entomobryoidea</taxon>
        <taxon>Orchesellidae</taxon>
        <taxon>Orchesellinae</taxon>
        <taxon>Orchesella</taxon>
    </lineage>
</organism>
<dbReference type="SMART" id="SM00584">
    <property type="entry name" value="TLDc"/>
    <property type="match status" value="1"/>
</dbReference>
<feature type="domain" description="TLDc" evidence="2">
    <location>
        <begin position="243"/>
        <end position="399"/>
    </location>
</feature>
<dbReference type="EMBL" id="LJIJ01000056">
    <property type="protein sequence ID" value="ODN04082.1"/>
    <property type="molecule type" value="Genomic_DNA"/>
</dbReference>
<sequence length="452" mass="51626">MSLNIDKFAKHLSDLSGYRRQALISREVFEKHVLSSSKTAASYIWMYYVNQDTKAETVTGDAFIQCSEKILGVITDKDQIKFYLKLFSNDKEMMSQTAFMDFLCSAYVLYRAVNKLGIGEEDSDASSPAAVSWMESVSKSAYHIKTEMSVCFLTNWILTNIPRLLNPMHKYIVVQLTTGHNVLKSGNKSSPVSQNGAKSDASSGVDDKVERDPTASLIHPVLMWFLRSSLPGKFLSVLEKKPEALRNATTTPQQLMEMLHLGEAAHPETWSLLYDSEDQGLSINRFQHHVFNYRGPTLMFVKADNDYLFCIATDIEWRESCHFWGGEESLLLMVKPEFRIVEKGAKIFYANFSIRGYPFGIQVGKDPRNLSIEIKPEFTYVSYKQIPCKIIRLLAWGCAPPQVKVSQHDLRKWEAKQAEKNRKVNLNNPEWKENPDKYLLELAGSYKSYDNQ</sequence>
<dbReference type="Proteomes" id="UP000094527">
    <property type="component" value="Unassembled WGS sequence"/>
</dbReference>
<gene>
    <name evidence="3" type="ORF">Ocin01_02610</name>
</gene>
<dbReference type="OrthoDB" id="289228at2759"/>